<keyword evidence="25" id="KW-1185">Reference proteome</keyword>
<feature type="transmembrane region" description="Helical" evidence="22">
    <location>
        <begin position="36"/>
        <end position="57"/>
    </location>
</feature>
<evidence type="ECO:0000256" key="12">
    <source>
        <dbReference type="ARBA" id="ARBA00023306"/>
    </source>
</evidence>
<feature type="transmembrane region" description="Helical" evidence="22">
    <location>
        <begin position="102"/>
        <end position="123"/>
    </location>
</feature>
<keyword evidence="13" id="KW-0961">Cell wall biogenesis/degradation</keyword>
<evidence type="ECO:0000256" key="18">
    <source>
        <dbReference type="ARBA" id="ARBA00041418"/>
    </source>
</evidence>
<dbReference type="GO" id="GO:0008360">
    <property type="term" value="P:regulation of cell shape"/>
    <property type="evidence" value="ECO:0007669"/>
    <property type="project" value="UniProtKB-KW"/>
</dbReference>
<evidence type="ECO:0000256" key="17">
    <source>
        <dbReference type="ARBA" id="ARBA00041185"/>
    </source>
</evidence>
<keyword evidence="3" id="KW-1003">Cell membrane</keyword>
<comment type="pathway">
    <text evidence="2">Cell wall biogenesis; peptidoglycan biosynthesis.</text>
</comment>
<evidence type="ECO:0000313" key="23">
    <source>
        <dbReference type="EMBL" id="QBX54031.1"/>
    </source>
</evidence>
<dbReference type="GO" id="GO:0008955">
    <property type="term" value="F:peptidoglycan glycosyltransferase activity"/>
    <property type="evidence" value="ECO:0007669"/>
    <property type="project" value="UniProtKB-EC"/>
</dbReference>
<dbReference type="GO" id="GO:0009252">
    <property type="term" value="P:peptidoglycan biosynthetic process"/>
    <property type="evidence" value="ECO:0007669"/>
    <property type="project" value="UniProtKB-KW"/>
</dbReference>
<evidence type="ECO:0000256" key="2">
    <source>
        <dbReference type="ARBA" id="ARBA00004752"/>
    </source>
</evidence>
<keyword evidence="11 22" id="KW-0472">Membrane</keyword>
<evidence type="ECO:0000256" key="15">
    <source>
        <dbReference type="ARBA" id="ARBA00033270"/>
    </source>
</evidence>
<feature type="transmembrane region" description="Helical" evidence="22">
    <location>
        <begin position="298"/>
        <end position="322"/>
    </location>
</feature>
<dbReference type="PANTHER" id="PTHR30474:SF2">
    <property type="entry name" value="PEPTIDOGLYCAN GLYCOSYLTRANSFERASE FTSW-RELATED"/>
    <property type="match status" value="1"/>
</dbReference>
<evidence type="ECO:0000313" key="24">
    <source>
        <dbReference type="EMBL" id="QBX57355.1"/>
    </source>
</evidence>
<dbReference type="KEGG" id="nsn:EXE58_19285"/>
<keyword evidence="8" id="KW-0133">Cell shape</keyword>
<evidence type="ECO:0000256" key="21">
    <source>
        <dbReference type="ARBA" id="ARBA00049966"/>
    </source>
</evidence>
<dbReference type="InterPro" id="IPR001182">
    <property type="entry name" value="FtsW/RodA"/>
</dbReference>
<feature type="transmembrane region" description="Helical" evidence="22">
    <location>
        <begin position="191"/>
        <end position="207"/>
    </location>
</feature>
<dbReference type="KEGG" id="nsn:EXE58_00095"/>
<evidence type="ECO:0000256" key="11">
    <source>
        <dbReference type="ARBA" id="ARBA00023136"/>
    </source>
</evidence>
<dbReference type="AlphaFoldDB" id="A0A4P7IED0"/>
<dbReference type="PANTHER" id="PTHR30474">
    <property type="entry name" value="CELL CYCLE PROTEIN"/>
    <property type="match status" value="1"/>
</dbReference>
<dbReference type="EMBL" id="CP038436">
    <property type="protein sequence ID" value="QBX54031.1"/>
    <property type="molecule type" value="Genomic_DNA"/>
</dbReference>
<comment type="subcellular location">
    <subcellularLocation>
        <location evidence="1">Cell membrane</location>
        <topology evidence="1">Multi-pass membrane protein</topology>
    </subcellularLocation>
</comment>
<evidence type="ECO:0000256" key="6">
    <source>
        <dbReference type="ARBA" id="ARBA00022679"/>
    </source>
</evidence>
<keyword evidence="9" id="KW-0573">Peptidoglycan synthesis</keyword>
<dbReference type="InterPro" id="IPR013437">
    <property type="entry name" value="FtsW"/>
</dbReference>
<keyword evidence="4" id="KW-0132">Cell division</keyword>
<evidence type="ECO:0000256" key="19">
    <source>
        <dbReference type="ARBA" id="ARBA00044770"/>
    </source>
</evidence>
<organism evidence="23 25">
    <name type="scientific">Nocardioides seonyuensis</name>
    <dbReference type="NCBI Taxonomy" id="2518371"/>
    <lineage>
        <taxon>Bacteria</taxon>
        <taxon>Bacillati</taxon>
        <taxon>Actinomycetota</taxon>
        <taxon>Actinomycetes</taxon>
        <taxon>Propionibacteriales</taxon>
        <taxon>Nocardioidaceae</taxon>
        <taxon>Nocardioides</taxon>
    </lineage>
</organism>
<dbReference type="OrthoDB" id="9812661at2"/>
<evidence type="ECO:0000256" key="3">
    <source>
        <dbReference type="ARBA" id="ARBA00022475"/>
    </source>
</evidence>
<reference evidence="23 25" key="1">
    <citation type="submission" date="2019-03" db="EMBL/GenBank/DDBJ databases">
        <title>Three New Species of Nocardioides, Nocardioides euryhalodurans sp. nov., Nocardioides seonyuensis sp. nov. and Nocardioides eburneoflavus sp. nov. Iolated from Soil.</title>
        <authorList>
            <person name="Roh S.G."/>
            <person name="Lee C."/>
            <person name="Kim M.-K."/>
            <person name="Kim S.B."/>
        </authorList>
    </citation>
    <scope>NUCLEOTIDE SEQUENCE [LARGE SCALE GENOMIC DNA]</scope>
    <source>
        <strain evidence="23 25">MMS17-SY207-3</strain>
    </source>
</reference>
<protein>
    <recommendedName>
        <fullName evidence="17">Probable peptidoglycan glycosyltransferase FtsW</fullName>
        <ecNumber evidence="19">2.4.99.28</ecNumber>
    </recommendedName>
    <alternativeName>
        <fullName evidence="18">Cell division protein FtsW</fullName>
    </alternativeName>
    <alternativeName>
        <fullName evidence="15">Cell wall polymerase</fullName>
    </alternativeName>
    <alternativeName>
        <fullName evidence="14">Peptidoglycan polymerase</fullName>
    </alternativeName>
</protein>
<keyword evidence="10 22" id="KW-1133">Transmembrane helix</keyword>
<evidence type="ECO:0000256" key="22">
    <source>
        <dbReference type="SAM" id="Phobius"/>
    </source>
</evidence>
<dbReference type="GO" id="GO:0015648">
    <property type="term" value="F:lipid-linked peptidoglycan transporter activity"/>
    <property type="evidence" value="ECO:0007669"/>
    <property type="project" value="TreeGrafter"/>
</dbReference>
<gene>
    <name evidence="23" type="primary">ftsW</name>
    <name evidence="23" type="ORF">EXE58_00095</name>
    <name evidence="24" type="ORF">EXE58_19285</name>
</gene>
<feature type="transmembrane region" description="Helical" evidence="22">
    <location>
        <begin position="168"/>
        <end position="185"/>
    </location>
</feature>
<dbReference type="RefSeq" id="WP_135266006.1">
    <property type="nucleotide sequence ID" value="NZ_CP038436.1"/>
</dbReference>
<evidence type="ECO:0000256" key="8">
    <source>
        <dbReference type="ARBA" id="ARBA00022960"/>
    </source>
</evidence>
<dbReference type="Pfam" id="PF01098">
    <property type="entry name" value="FTSW_RODA_SPOVE"/>
    <property type="match status" value="1"/>
</dbReference>
<dbReference type="GO" id="GO:0005886">
    <property type="term" value="C:plasma membrane"/>
    <property type="evidence" value="ECO:0007669"/>
    <property type="project" value="UniProtKB-SubCell"/>
</dbReference>
<feature type="transmembrane region" description="Helical" evidence="22">
    <location>
        <begin position="334"/>
        <end position="358"/>
    </location>
</feature>
<dbReference type="Proteomes" id="UP000294853">
    <property type="component" value="Chromosome"/>
</dbReference>
<accession>A0A4P7IED0</accession>
<evidence type="ECO:0000256" key="4">
    <source>
        <dbReference type="ARBA" id="ARBA00022618"/>
    </source>
</evidence>
<dbReference type="EMBL" id="CP038436">
    <property type="protein sequence ID" value="QBX57355.1"/>
    <property type="molecule type" value="Genomic_DNA"/>
</dbReference>
<comment type="catalytic activity">
    <reaction evidence="20">
        <text>[GlcNAc-(1-&gt;4)-Mur2Ac(oyl-L-Ala-gamma-D-Glu-L-Lys-D-Ala-D-Ala)](n)-di-trans,octa-cis-undecaprenyl diphosphate + beta-D-GlcNAc-(1-&gt;4)-Mur2Ac(oyl-L-Ala-gamma-D-Glu-L-Lys-D-Ala-D-Ala)-di-trans,octa-cis-undecaprenyl diphosphate = [GlcNAc-(1-&gt;4)-Mur2Ac(oyl-L-Ala-gamma-D-Glu-L-Lys-D-Ala-D-Ala)](n+1)-di-trans,octa-cis-undecaprenyl diphosphate + di-trans,octa-cis-undecaprenyl diphosphate + H(+)</text>
        <dbReference type="Rhea" id="RHEA:23708"/>
        <dbReference type="Rhea" id="RHEA-COMP:9602"/>
        <dbReference type="Rhea" id="RHEA-COMP:9603"/>
        <dbReference type="ChEBI" id="CHEBI:15378"/>
        <dbReference type="ChEBI" id="CHEBI:58405"/>
        <dbReference type="ChEBI" id="CHEBI:60033"/>
        <dbReference type="ChEBI" id="CHEBI:78435"/>
        <dbReference type="EC" id="2.4.99.28"/>
    </reaction>
</comment>
<keyword evidence="6" id="KW-0808">Transferase</keyword>
<comment type="function">
    <text evidence="21">Peptidoglycan polymerase that is essential for cell division.</text>
</comment>
<evidence type="ECO:0000256" key="1">
    <source>
        <dbReference type="ARBA" id="ARBA00004651"/>
    </source>
</evidence>
<evidence type="ECO:0000256" key="10">
    <source>
        <dbReference type="ARBA" id="ARBA00022989"/>
    </source>
</evidence>
<feature type="transmembrane region" description="Helical" evidence="22">
    <location>
        <begin position="77"/>
        <end position="95"/>
    </location>
</feature>
<dbReference type="EC" id="2.4.99.28" evidence="19"/>
<sequence length="413" mass="44251">MTTASPVEKARPALGDGLVARWRSVREALDKPLASYYLLLGSSLLLLTIGLIMVLSASSVRSFITYDDSYAVVKRQLMWVVLGLPAAFIASRMPLKHVRRLAYPGFLVALVLLALVAQFGVVVNGNKNWLAIGPAQIQPAEIAKLAIVLWAANIYAHKERRLKELHHILVPVVPGLLAVIALVLVGRDLGTALVLSAIMLGMLWVVGAPLRLFGLSLSILGVGATFLATLDTERLARITHFTDPFKDYHDAGWQPAHGLYALSTGGWFGQGIGASTQKWGDLPEAHTDYIFAVLGEELGLAGTLLVVALFFTIAYAAIRVAMTTDDPFVRYATFGIVVWLLGQAMINLGMVLALLPVIGIPLPLVSYGGSALLPSLVALGLVIGFARREPEAAAALAARRRRGSTGLSASPRR</sequence>
<evidence type="ECO:0000256" key="14">
    <source>
        <dbReference type="ARBA" id="ARBA00032370"/>
    </source>
</evidence>
<dbReference type="GO" id="GO:0051301">
    <property type="term" value="P:cell division"/>
    <property type="evidence" value="ECO:0007669"/>
    <property type="project" value="UniProtKB-KW"/>
</dbReference>
<feature type="transmembrane region" description="Helical" evidence="22">
    <location>
        <begin position="364"/>
        <end position="386"/>
    </location>
</feature>
<comment type="similarity">
    <text evidence="16">Belongs to the SEDS family. FtsW subfamily.</text>
</comment>
<keyword evidence="12" id="KW-0131">Cell cycle</keyword>
<evidence type="ECO:0000256" key="16">
    <source>
        <dbReference type="ARBA" id="ARBA00038053"/>
    </source>
</evidence>
<evidence type="ECO:0000256" key="9">
    <source>
        <dbReference type="ARBA" id="ARBA00022984"/>
    </source>
</evidence>
<evidence type="ECO:0000256" key="5">
    <source>
        <dbReference type="ARBA" id="ARBA00022676"/>
    </source>
</evidence>
<keyword evidence="7 22" id="KW-0812">Transmembrane</keyword>
<evidence type="ECO:0000256" key="13">
    <source>
        <dbReference type="ARBA" id="ARBA00023316"/>
    </source>
</evidence>
<evidence type="ECO:0000256" key="20">
    <source>
        <dbReference type="ARBA" id="ARBA00049902"/>
    </source>
</evidence>
<proteinExistence type="inferred from homology"/>
<dbReference type="GO" id="GO:0032153">
    <property type="term" value="C:cell division site"/>
    <property type="evidence" value="ECO:0007669"/>
    <property type="project" value="TreeGrafter"/>
</dbReference>
<dbReference type="GO" id="GO:0071555">
    <property type="term" value="P:cell wall organization"/>
    <property type="evidence" value="ECO:0007669"/>
    <property type="project" value="UniProtKB-KW"/>
</dbReference>
<evidence type="ECO:0000256" key="7">
    <source>
        <dbReference type="ARBA" id="ARBA00022692"/>
    </source>
</evidence>
<dbReference type="NCBIfam" id="TIGR02614">
    <property type="entry name" value="ftsW"/>
    <property type="match status" value="1"/>
</dbReference>
<name>A0A4P7IED0_9ACTN</name>
<keyword evidence="5" id="KW-0328">Glycosyltransferase</keyword>
<evidence type="ECO:0000313" key="25">
    <source>
        <dbReference type="Proteomes" id="UP000294853"/>
    </source>
</evidence>